<evidence type="ECO:0000259" key="15">
    <source>
        <dbReference type="PROSITE" id="PS50880"/>
    </source>
</evidence>
<dbReference type="InterPro" id="IPR002694">
    <property type="entry name" value="Znf_CHC2"/>
</dbReference>
<dbReference type="Gene3D" id="3.90.580.10">
    <property type="entry name" value="Zinc finger, CHC2-type domain"/>
    <property type="match status" value="1"/>
</dbReference>
<dbReference type="GO" id="GO:0005737">
    <property type="term" value="C:cytoplasm"/>
    <property type="evidence" value="ECO:0007669"/>
    <property type="project" value="TreeGrafter"/>
</dbReference>
<feature type="domain" description="Toprim" evidence="15">
    <location>
        <begin position="262"/>
        <end position="343"/>
    </location>
</feature>
<evidence type="ECO:0000256" key="12">
    <source>
        <dbReference type="HAMAP-Rule" id="MF_00974"/>
    </source>
</evidence>
<keyword evidence="2 12" id="KW-0639">Primosome</keyword>
<dbReference type="PROSITE" id="PS50880">
    <property type="entry name" value="TOPRIM"/>
    <property type="match status" value="1"/>
</dbReference>
<evidence type="ECO:0000313" key="16">
    <source>
        <dbReference type="EMBL" id="ARF67141.1"/>
    </source>
</evidence>
<keyword evidence="5 12" id="KW-0235">DNA replication</keyword>
<dbReference type="InterPro" id="IPR013264">
    <property type="entry name" value="DNAG_N"/>
</dbReference>
<evidence type="ECO:0000256" key="2">
    <source>
        <dbReference type="ARBA" id="ARBA00022515"/>
    </source>
</evidence>
<dbReference type="RefSeq" id="WP_023483690.1">
    <property type="nucleotide sequence ID" value="NZ_CP020557.1"/>
</dbReference>
<dbReference type="GO" id="GO:0000428">
    <property type="term" value="C:DNA-directed RNA polymerase complex"/>
    <property type="evidence" value="ECO:0007669"/>
    <property type="project" value="UniProtKB-KW"/>
</dbReference>
<dbReference type="GO" id="GO:0003678">
    <property type="term" value="F:DNA helicase activity"/>
    <property type="evidence" value="ECO:0007669"/>
    <property type="project" value="InterPro"/>
</dbReference>
<dbReference type="FunFam" id="3.90.580.10:FF:000001">
    <property type="entry name" value="DNA primase"/>
    <property type="match status" value="1"/>
</dbReference>
<dbReference type="NCBIfam" id="TIGR01391">
    <property type="entry name" value="dnaG"/>
    <property type="match status" value="1"/>
</dbReference>
<dbReference type="Pfam" id="PF01807">
    <property type="entry name" value="Zn_ribbon_DnaG"/>
    <property type="match status" value="1"/>
</dbReference>
<dbReference type="GO" id="GO:0003677">
    <property type="term" value="F:DNA binding"/>
    <property type="evidence" value="ECO:0007669"/>
    <property type="project" value="UniProtKB-KW"/>
</dbReference>
<dbReference type="HAMAP" id="MF_00974">
    <property type="entry name" value="DNA_primase_DnaG"/>
    <property type="match status" value="1"/>
</dbReference>
<dbReference type="Gene3D" id="1.10.860.10">
    <property type="entry name" value="DNAb Helicase, Chain A"/>
    <property type="match status" value="1"/>
</dbReference>
<keyword evidence="3 12" id="KW-0808">Transferase</keyword>
<evidence type="ECO:0000256" key="6">
    <source>
        <dbReference type="ARBA" id="ARBA00022723"/>
    </source>
</evidence>
<organism evidence="16 17">
    <name type="scientific">Paenibacillus larvae subsp. pulvifaciens</name>
    <dbReference type="NCBI Taxonomy" id="1477"/>
    <lineage>
        <taxon>Bacteria</taxon>
        <taxon>Bacillati</taxon>
        <taxon>Bacillota</taxon>
        <taxon>Bacilli</taxon>
        <taxon>Bacillales</taxon>
        <taxon>Paenibacillaceae</taxon>
        <taxon>Paenibacillus</taxon>
    </lineage>
</organism>
<dbReference type="Pfam" id="PF08275">
    <property type="entry name" value="DNAG_N"/>
    <property type="match status" value="1"/>
</dbReference>
<dbReference type="Proteomes" id="UP000192727">
    <property type="component" value="Chromosome"/>
</dbReference>
<dbReference type="Pfam" id="PF10410">
    <property type="entry name" value="DnaB_bind"/>
    <property type="match status" value="1"/>
</dbReference>
<dbReference type="GO" id="GO:0005524">
    <property type="term" value="F:ATP binding"/>
    <property type="evidence" value="ECO:0007669"/>
    <property type="project" value="InterPro"/>
</dbReference>
<comment type="similarity">
    <text evidence="12 13">Belongs to the DnaG primase family.</text>
</comment>
<feature type="zinc finger region" description="CHC2-type" evidence="12 14">
    <location>
        <begin position="41"/>
        <end position="65"/>
    </location>
</feature>
<dbReference type="AlphaFoldDB" id="A0A1V0UPS9"/>
<dbReference type="InterPro" id="IPR037068">
    <property type="entry name" value="DNA_primase_core_N_sf"/>
</dbReference>
<keyword evidence="10 12" id="KW-0238">DNA-binding</keyword>
<comment type="catalytic activity">
    <reaction evidence="12">
        <text>ssDNA + n NTP = ssDNA/pppN(pN)n-1 hybrid + (n-1) diphosphate.</text>
        <dbReference type="EC" id="2.7.7.101"/>
    </reaction>
</comment>
<dbReference type="Pfam" id="PF13155">
    <property type="entry name" value="Toprim_2"/>
    <property type="match status" value="1"/>
</dbReference>
<reference evidence="16 17" key="1">
    <citation type="submission" date="2017-03" db="EMBL/GenBank/DDBJ databases">
        <title>Paenibacillus larvae genome sequencing.</title>
        <authorList>
            <person name="Dingman D.W."/>
        </authorList>
    </citation>
    <scope>NUCLEOTIDE SEQUENCE [LARGE SCALE GENOMIC DNA]</scope>
    <source>
        <strain evidence="16 17">SAG 10367</strain>
    </source>
</reference>
<evidence type="ECO:0000256" key="10">
    <source>
        <dbReference type="ARBA" id="ARBA00023125"/>
    </source>
</evidence>
<dbReference type="CDD" id="cd03364">
    <property type="entry name" value="TOPRIM_DnaG_primases"/>
    <property type="match status" value="1"/>
</dbReference>
<comment type="domain">
    <text evidence="12">Contains an N-terminal zinc-binding domain, a central core domain that contains the primase activity, and a C-terminal DnaB-binding domain.</text>
</comment>
<dbReference type="SUPFAM" id="SSF57783">
    <property type="entry name" value="Zinc beta-ribbon"/>
    <property type="match status" value="1"/>
</dbReference>
<evidence type="ECO:0000256" key="9">
    <source>
        <dbReference type="ARBA" id="ARBA00022842"/>
    </source>
</evidence>
<dbReference type="PANTHER" id="PTHR30313:SF2">
    <property type="entry name" value="DNA PRIMASE"/>
    <property type="match status" value="1"/>
</dbReference>
<dbReference type="PANTHER" id="PTHR30313">
    <property type="entry name" value="DNA PRIMASE"/>
    <property type="match status" value="1"/>
</dbReference>
<evidence type="ECO:0000256" key="3">
    <source>
        <dbReference type="ARBA" id="ARBA00022679"/>
    </source>
</evidence>
<dbReference type="InterPro" id="IPR006171">
    <property type="entry name" value="TOPRIM_dom"/>
</dbReference>
<evidence type="ECO:0000313" key="17">
    <source>
        <dbReference type="Proteomes" id="UP000192727"/>
    </source>
</evidence>
<keyword evidence="8 12" id="KW-0862">Zinc</keyword>
<dbReference type="InterPro" id="IPR019475">
    <property type="entry name" value="DNA_primase_DnaB-bd"/>
</dbReference>
<dbReference type="SUPFAM" id="SSF56731">
    <property type="entry name" value="DNA primase core"/>
    <property type="match status" value="1"/>
</dbReference>
<keyword evidence="6 12" id="KW-0479">Metal-binding</keyword>
<dbReference type="SMART" id="SM00493">
    <property type="entry name" value="TOPRIM"/>
    <property type="match status" value="1"/>
</dbReference>
<sequence length="608" mass="69312">MRVGRIPEEVIEAVLKHHDIADVVGKYVHLTKQGHYLKGLCPFHSENTPSFTVTPERQIYHCFGCGAGGGIIKFLREIEGYSFAEAVNHLAEEAGIPITWETADPVQTKQQQERTEVIKAHDHAAKVYQYILKNTEQGKQALDYLRSRGIADKLIDRFQIGYAPARMDTLVRQLERNQFSLSLMEKGGLISIKSDKNGYIDRFRDRIMFPLHDFHGKIIAFAGRALGDVKPKYMNSPESILFNKSRSIYNLHHARAEARKSGEIVLLEGYMDVIKAWEAGITNAVATMGTALTPEQSEILKRNADRVIVCYDGDPAGQNAAYKSIPILEKSGCAVKVAMIPEGKDPDEYITAYGPERFVRQIVEQAVPAMKYKLLFIRKNFKLHNEFDKLRYLKTATKMIAALHSPIDREHYLKQLSSDFDTSLESLKQDVAAIRFDLEKKQSLRDNKEFLWNNVRNNGNRVQKSPSLFPAYHNAERQLLAIMMHDPEVCRYVQEQVGDEFNVEDHAVLAAYLYAYYSQYAEPNLGRYMAMLEDTNLENLASSIALIGAKHGLNDKVIDDYIREIKKYPRQQEIKQKKEEMRQAELSGDPLRAAQILSEIIALEKQLK</sequence>
<evidence type="ECO:0000256" key="14">
    <source>
        <dbReference type="PIRSR" id="PIRSR002811-1"/>
    </source>
</evidence>
<keyword evidence="11 12" id="KW-0804">Transcription</keyword>
<gene>
    <name evidence="12" type="primary">dnaG</name>
    <name evidence="16" type="ORF">B7C51_03945</name>
</gene>
<evidence type="ECO:0000256" key="8">
    <source>
        <dbReference type="ARBA" id="ARBA00022833"/>
    </source>
</evidence>
<evidence type="ECO:0000256" key="13">
    <source>
        <dbReference type="PIRNR" id="PIRNR002811"/>
    </source>
</evidence>
<comment type="subunit">
    <text evidence="12">Monomer. Interacts with DnaB.</text>
</comment>
<evidence type="ECO:0000256" key="11">
    <source>
        <dbReference type="ARBA" id="ARBA00023163"/>
    </source>
</evidence>
<dbReference type="Gene3D" id="3.90.980.10">
    <property type="entry name" value="DNA primase, catalytic core, N-terminal domain"/>
    <property type="match status" value="1"/>
</dbReference>
<evidence type="ECO:0000256" key="1">
    <source>
        <dbReference type="ARBA" id="ARBA00022478"/>
    </source>
</evidence>
<dbReference type="GO" id="GO:0006269">
    <property type="term" value="P:DNA replication, synthesis of primer"/>
    <property type="evidence" value="ECO:0007669"/>
    <property type="project" value="UniProtKB-UniRule"/>
</dbReference>
<evidence type="ECO:0000256" key="7">
    <source>
        <dbReference type="ARBA" id="ARBA00022771"/>
    </source>
</evidence>
<dbReference type="SMART" id="SM00400">
    <property type="entry name" value="ZnF_CHCC"/>
    <property type="match status" value="1"/>
</dbReference>
<dbReference type="Gene3D" id="3.40.1360.10">
    <property type="match status" value="1"/>
</dbReference>
<dbReference type="InterPro" id="IPR050219">
    <property type="entry name" value="DnaG_primase"/>
</dbReference>
<dbReference type="PIRSF" id="PIRSF002811">
    <property type="entry name" value="DnaG"/>
    <property type="match status" value="1"/>
</dbReference>
<dbReference type="EMBL" id="CP020557">
    <property type="protein sequence ID" value="ARF67141.1"/>
    <property type="molecule type" value="Genomic_DNA"/>
</dbReference>
<name>A0A1V0UPS9_9BACL</name>
<comment type="function">
    <text evidence="12 13">RNA polymerase that catalyzes the synthesis of short RNA molecules used as primers for DNA polymerase during DNA replication.</text>
</comment>
<evidence type="ECO:0000256" key="4">
    <source>
        <dbReference type="ARBA" id="ARBA00022695"/>
    </source>
</evidence>
<keyword evidence="4 12" id="KW-0548">Nucleotidyltransferase</keyword>
<dbReference type="Gene3D" id="6.10.140.360">
    <property type="match status" value="1"/>
</dbReference>
<keyword evidence="9" id="KW-0460">Magnesium</keyword>
<dbReference type="InterPro" id="IPR006295">
    <property type="entry name" value="DNA_primase_DnaG"/>
</dbReference>
<dbReference type="InterPro" id="IPR036977">
    <property type="entry name" value="DNA_primase_Znf_CHC2"/>
</dbReference>
<comment type="cofactor">
    <cofactor evidence="12 13 14">
        <name>Zn(2+)</name>
        <dbReference type="ChEBI" id="CHEBI:29105"/>
    </cofactor>
    <text evidence="12 13 14">Binds 1 zinc ion per monomer.</text>
</comment>
<dbReference type="InterPro" id="IPR016136">
    <property type="entry name" value="DNA_helicase_N/primase_C"/>
</dbReference>
<protein>
    <recommendedName>
        <fullName evidence="12 13">DNA primase</fullName>
        <ecNumber evidence="12">2.7.7.101</ecNumber>
    </recommendedName>
</protein>
<dbReference type="GO" id="GO:1990077">
    <property type="term" value="C:primosome complex"/>
    <property type="evidence" value="ECO:0007669"/>
    <property type="project" value="UniProtKB-KW"/>
</dbReference>
<keyword evidence="7 12" id="KW-0863">Zinc-finger</keyword>
<dbReference type="SUPFAM" id="SSF48024">
    <property type="entry name" value="N-terminal domain of DnaB helicase"/>
    <property type="match status" value="1"/>
</dbReference>
<keyword evidence="1 12" id="KW-0240">DNA-directed RNA polymerase</keyword>
<evidence type="ECO:0000256" key="5">
    <source>
        <dbReference type="ARBA" id="ARBA00022705"/>
    </source>
</evidence>
<dbReference type="GO" id="GO:0003899">
    <property type="term" value="F:DNA-directed RNA polymerase activity"/>
    <property type="evidence" value="ECO:0007669"/>
    <property type="project" value="UniProtKB-UniRule"/>
</dbReference>
<accession>A0A1V0UPS9</accession>
<dbReference type="InterPro" id="IPR030846">
    <property type="entry name" value="DnaG_bac"/>
</dbReference>
<dbReference type="GO" id="GO:0008270">
    <property type="term" value="F:zinc ion binding"/>
    <property type="evidence" value="ECO:0007669"/>
    <property type="project" value="UniProtKB-UniRule"/>
</dbReference>
<dbReference type="InterPro" id="IPR034151">
    <property type="entry name" value="TOPRIM_DnaG_bac"/>
</dbReference>
<proteinExistence type="inferred from homology"/>
<dbReference type="EC" id="2.7.7.101" evidence="12"/>
<dbReference type="InterPro" id="IPR036185">
    <property type="entry name" value="DNA_heli_DnaB-like_N_sf"/>
</dbReference>
<dbReference type="FunFam" id="3.90.980.10:FF:000001">
    <property type="entry name" value="DNA primase"/>
    <property type="match status" value="1"/>
</dbReference>